<evidence type="ECO:0000256" key="1">
    <source>
        <dbReference type="SAM" id="SignalP"/>
    </source>
</evidence>
<dbReference type="OrthoDB" id="643149at2759"/>
<reference evidence="3 4" key="1">
    <citation type="journal article" date="2020" name="IScience">
        <title>Genome Sequencing of the Endangered Kingdonia uniflora (Circaeasteraceae, Ranunculales) Reveals Potential Mechanisms of Evolutionary Specialization.</title>
        <authorList>
            <person name="Sun Y."/>
            <person name="Deng T."/>
            <person name="Zhang A."/>
            <person name="Moore M.J."/>
            <person name="Landis J.B."/>
            <person name="Lin N."/>
            <person name="Zhang H."/>
            <person name="Zhang X."/>
            <person name="Huang J."/>
            <person name="Zhang X."/>
            <person name="Sun H."/>
            <person name="Wang H."/>
        </authorList>
    </citation>
    <scope>NUCLEOTIDE SEQUENCE [LARGE SCALE GENOMIC DNA]</scope>
    <source>
        <strain evidence="3">TB1705</strain>
        <tissue evidence="3">Leaf</tissue>
    </source>
</reference>
<comment type="caution">
    <text evidence="3">The sequence shown here is derived from an EMBL/GenBank/DDBJ whole genome shotgun (WGS) entry which is preliminary data.</text>
</comment>
<dbReference type="SMART" id="SM00499">
    <property type="entry name" value="AAI"/>
    <property type="match status" value="1"/>
</dbReference>
<evidence type="ECO:0000259" key="2">
    <source>
        <dbReference type="SMART" id="SM00499"/>
    </source>
</evidence>
<protein>
    <recommendedName>
        <fullName evidence="2">Bifunctional inhibitor/plant lipid transfer protein/seed storage helical domain-containing protein</fullName>
    </recommendedName>
</protein>
<dbReference type="GO" id="GO:0009627">
    <property type="term" value="P:systemic acquired resistance"/>
    <property type="evidence" value="ECO:0007669"/>
    <property type="project" value="InterPro"/>
</dbReference>
<dbReference type="Pfam" id="PF14368">
    <property type="entry name" value="LTP_2"/>
    <property type="match status" value="1"/>
</dbReference>
<dbReference type="SUPFAM" id="SSF47699">
    <property type="entry name" value="Bifunctional inhibitor/lipid-transfer protein/seed storage 2S albumin"/>
    <property type="match status" value="1"/>
</dbReference>
<dbReference type="InterPro" id="IPR039265">
    <property type="entry name" value="DIR1-like"/>
</dbReference>
<feature type="signal peptide" evidence="1">
    <location>
        <begin position="1"/>
        <end position="18"/>
    </location>
</feature>
<feature type="chain" id="PRO_5029503447" description="Bifunctional inhibitor/plant lipid transfer protein/seed storage helical domain-containing protein" evidence="1">
    <location>
        <begin position="19"/>
        <end position="94"/>
    </location>
</feature>
<sequence>MIMVFLLFADQMLIKSNSFTLCNLSKDDLISCKPSVTEESPVDPTSQCCSAMSKADLPCLCGYKNSMFLPSLGIDPAMAMQLPVKCKLIPPTTC</sequence>
<dbReference type="PANTHER" id="PTHR33122">
    <property type="entry name" value="LIPID BINDING PROTEIN-RELATED"/>
    <property type="match status" value="1"/>
</dbReference>
<dbReference type="CDD" id="cd04660">
    <property type="entry name" value="nsLTP_like"/>
    <property type="match status" value="1"/>
</dbReference>
<name>A0A7J7LTF5_9MAGN</name>
<accession>A0A7J7LTF5</accession>
<dbReference type="PANTHER" id="PTHR33122:SF60">
    <property type="entry name" value="LIPID-TRANSFER PROTEIN DIR1-RELATED"/>
    <property type="match status" value="1"/>
</dbReference>
<keyword evidence="4" id="KW-1185">Reference proteome</keyword>
<dbReference type="EMBL" id="JACGCM010002027">
    <property type="protein sequence ID" value="KAF6145838.1"/>
    <property type="molecule type" value="Genomic_DNA"/>
</dbReference>
<keyword evidence="1" id="KW-0732">Signal</keyword>
<dbReference type="InterPro" id="IPR016140">
    <property type="entry name" value="Bifunc_inhib/LTP/seed_store"/>
</dbReference>
<dbReference type="Gene3D" id="1.10.110.10">
    <property type="entry name" value="Plant lipid-transfer and hydrophobic proteins"/>
    <property type="match status" value="1"/>
</dbReference>
<gene>
    <name evidence="3" type="ORF">GIB67_028833</name>
</gene>
<evidence type="ECO:0000313" key="4">
    <source>
        <dbReference type="Proteomes" id="UP000541444"/>
    </source>
</evidence>
<dbReference type="Proteomes" id="UP000541444">
    <property type="component" value="Unassembled WGS sequence"/>
</dbReference>
<dbReference type="GO" id="GO:0005504">
    <property type="term" value="F:fatty acid binding"/>
    <property type="evidence" value="ECO:0007669"/>
    <property type="project" value="InterPro"/>
</dbReference>
<dbReference type="InterPro" id="IPR044741">
    <property type="entry name" value="NsLTP-like"/>
</dbReference>
<evidence type="ECO:0000313" key="3">
    <source>
        <dbReference type="EMBL" id="KAF6145838.1"/>
    </source>
</evidence>
<organism evidence="3 4">
    <name type="scientific">Kingdonia uniflora</name>
    <dbReference type="NCBI Taxonomy" id="39325"/>
    <lineage>
        <taxon>Eukaryota</taxon>
        <taxon>Viridiplantae</taxon>
        <taxon>Streptophyta</taxon>
        <taxon>Embryophyta</taxon>
        <taxon>Tracheophyta</taxon>
        <taxon>Spermatophyta</taxon>
        <taxon>Magnoliopsida</taxon>
        <taxon>Ranunculales</taxon>
        <taxon>Circaeasteraceae</taxon>
        <taxon>Kingdonia</taxon>
    </lineage>
</organism>
<feature type="domain" description="Bifunctional inhibitor/plant lipid transfer protein/seed storage helical" evidence="2">
    <location>
        <begin position="22"/>
        <end position="94"/>
    </location>
</feature>
<proteinExistence type="predicted"/>
<dbReference type="AlphaFoldDB" id="A0A7J7LTF5"/>
<dbReference type="InterPro" id="IPR036312">
    <property type="entry name" value="Bifun_inhib/LTP/seed_sf"/>
</dbReference>